<feature type="region of interest" description="Disordered" evidence="2">
    <location>
        <begin position="1"/>
        <end position="64"/>
    </location>
</feature>
<evidence type="ECO:0000256" key="2">
    <source>
        <dbReference type="SAM" id="MobiDB-lite"/>
    </source>
</evidence>
<proteinExistence type="predicted"/>
<comment type="caution">
    <text evidence="4">The sequence shown here is derived from an EMBL/GenBank/DDBJ whole genome shotgun (WGS) entry which is preliminary data.</text>
</comment>
<protein>
    <recommendedName>
        <fullName evidence="3">CCHC-type domain-containing protein</fullName>
    </recommendedName>
</protein>
<organism evidence="4 5">
    <name type="scientific">Exophiala viscosa</name>
    <dbReference type="NCBI Taxonomy" id="2486360"/>
    <lineage>
        <taxon>Eukaryota</taxon>
        <taxon>Fungi</taxon>
        <taxon>Dikarya</taxon>
        <taxon>Ascomycota</taxon>
        <taxon>Pezizomycotina</taxon>
        <taxon>Eurotiomycetes</taxon>
        <taxon>Chaetothyriomycetidae</taxon>
        <taxon>Chaetothyriales</taxon>
        <taxon>Herpotrichiellaceae</taxon>
        <taxon>Exophiala</taxon>
    </lineage>
</organism>
<name>A0AAN6IFW2_9EURO</name>
<evidence type="ECO:0000313" key="5">
    <source>
        <dbReference type="Proteomes" id="UP001203852"/>
    </source>
</evidence>
<dbReference type="InterPro" id="IPR001878">
    <property type="entry name" value="Znf_CCHC"/>
</dbReference>
<dbReference type="AlphaFoldDB" id="A0AAN6IFW2"/>
<accession>A0AAN6IFW2</accession>
<evidence type="ECO:0000259" key="3">
    <source>
        <dbReference type="PROSITE" id="PS50158"/>
    </source>
</evidence>
<dbReference type="GO" id="GO:0008270">
    <property type="term" value="F:zinc ion binding"/>
    <property type="evidence" value="ECO:0007669"/>
    <property type="project" value="UniProtKB-KW"/>
</dbReference>
<gene>
    <name evidence="4" type="ORF">EDD36DRAFT_120456</name>
</gene>
<evidence type="ECO:0000256" key="1">
    <source>
        <dbReference type="PROSITE-ProRule" id="PRU00047"/>
    </source>
</evidence>
<reference evidence="4" key="1">
    <citation type="journal article" date="2022" name="bioRxiv">
        <title>Deciphering the potential niche of two novel black yeast fungi from a biological soil crust based on their genomes, phenotypes, and melanin regulation.</title>
        <authorList>
            <consortium name="DOE Joint Genome Institute"/>
            <person name="Carr E.C."/>
            <person name="Barton Q."/>
            <person name="Grambo S."/>
            <person name="Sullivan M."/>
            <person name="Renfro C.M."/>
            <person name="Kuo A."/>
            <person name="Pangilinan J."/>
            <person name="Lipzen A."/>
            <person name="Keymanesh K."/>
            <person name="Savage E."/>
            <person name="Barry K."/>
            <person name="Grigoriev I.V."/>
            <person name="Riekhof W.R."/>
            <person name="Harris S.S."/>
        </authorList>
    </citation>
    <scope>NUCLEOTIDE SEQUENCE</scope>
    <source>
        <strain evidence="4">JF 03-4F</strain>
    </source>
</reference>
<feature type="compositionally biased region" description="Basic and acidic residues" evidence="2">
    <location>
        <begin position="39"/>
        <end position="54"/>
    </location>
</feature>
<dbReference type="EMBL" id="MU404351">
    <property type="protein sequence ID" value="KAI1615996.1"/>
    <property type="molecule type" value="Genomic_DNA"/>
</dbReference>
<keyword evidence="1" id="KW-0863">Zinc-finger</keyword>
<evidence type="ECO:0000313" key="4">
    <source>
        <dbReference type="EMBL" id="KAI1615996.1"/>
    </source>
</evidence>
<feature type="domain" description="CCHC-type" evidence="3">
    <location>
        <begin position="19"/>
        <end position="34"/>
    </location>
</feature>
<sequence length="265" mass="30606">MEGARATTASRPAREKQQRKCSSCGKLGHTKSHCWLAHPELRPKGGKSARKDPRQLQSPEASSRTSLPFMPFRFLDLPGEIRNRIYDEVYGEPYAVTAKMAISTLSLRSESDRYEVAMPCRAKLHIVNKQIHQETSCARSRNSFNGRLRCDRGPILPLNFEPKYEQFRSQVTKMTFFGFNNREMNGVNFPKGYWCGMEEAFPNLQEIHFEWTQVPKCDPPSESAMQNFLEGQDEYAYSDRLKVPFLAKHVNTRSNWKIIFTTTIR</sequence>
<keyword evidence="1" id="KW-0862">Zinc</keyword>
<feature type="compositionally biased region" description="Polar residues" evidence="2">
    <location>
        <begin position="55"/>
        <end position="64"/>
    </location>
</feature>
<dbReference type="PROSITE" id="PS50158">
    <property type="entry name" value="ZF_CCHC"/>
    <property type="match status" value="1"/>
</dbReference>
<dbReference type="Proteomes" id="UP001203852">
    <property type="component" value="Unassembled WGS sequence"/>
</dbReference>
<dbReference type="GO" id="GO:0003676">
    <property type="term" value="F:nucleic acid binding"/>
    <property type="evidence" value="ECO:0007669"/>
    <property type="project" value="InterPro"/>
</dbReference>
<keyword evidence="5" id="KW-1185">Reference proteome</keyword>
<keyword evidence="1" id="KW-0479">Metal-binding</keyword>